<dbReference type="GO" id="GO:0020037">
    <property type="term" value="F:heme binding"/>
    <property type="evidence" value="ECO:0007669"/>
    <property type="project" value="InterPro"/>
</dbReference>
<dbReference type="PaxDb" id="29760-VIT_03s0110g00100.t01"/>
<evidence type="ECO:0000313" key="9">
    <source>
        <dbReference type="EMBL" id="CCB57207.1"/>
    </source>
</evidence>
<protein>
    <recommendedName>
        <fullName evidence="11">Cytochrome P450 704C1</fullName>
    </recommendedName>
</protein>
<dbReference type="InParanoid" id="F6HR99"/>
<evidence type="ECO:0000256" key="8">
    <source>
        <dbReference type="SAM" id="MobiDB-lite"/>
    </source>
</evidence>
<evidence type="ECO:0000256" key="6">
    <source>
        <dbReference type="ARBA" id="ARBA00023004"/>
    </source>
</evidence>
<dbReference type="EMBL" id="FN596010">
    <property type="protein sequence ID" value="CCB57207.1"/>
    <property type="molecule type" value="Genomic_DNA"/>
</dbReference>
<keyword evidence="4" id="KW-0479">Metal-binding</keyword>
<proteinExistence type="inferred from homology"/>
<evidence type="ECO:0008006" key="11">
    <source>
        <dbReference type="Google" id="ProtNLM"/>
    </source>
</evidence>
<dbReference type="Proteomes" id="UP000009183">
    <property type="component" value="Chromosome 3"/>
</dbReference>
<name>F6HR99_VITVI</name>
<dbReference type="AlphaFoldDB" id="F6HR99"/>
<keyword evidence="7" id="KW-0503">Monooxygenase</keyword>
<evidence type="ECO:0000256" key="4">
    <source>
        <dbReference type="ARBA" id="ARBA00022723"/>
    </source>
</evidence>
<evidence type="ECO:0000256" key="3">
    <source>
        <dbReference type="ARBA" id="ARBA00022617"/>
    </source>
</evidence>
<dbReference type="PANTHER" id="PTHR24296">
    <property type="entry name" value="CYTOCHROME P450"/>
    <property type="match status" value="1"/>
</dbReference>
<organism evidence="9 10">
    <name type="scientific">Vitis vinifera</name>
    <name type="common">Grape</name>
    <dbReference type="NCBI Taxonomy" id="29760"/>
    <lineage>
        <taxon>Eukaryota</taxon>
        <taxon>Viridiplantae</taxon>
        <taxon>Streptophyta</taxon>
        <taxon>Embryophyta</taxon>
        <taxon>Tracheophyta</taxon>
        <taxon>Spermatophyta</taxon>
        <taxon>Magnoliopsida</taxon>
        <taxon>eudicotyledons</taxon>
        <taxon>Gunneridae</taxon>
        <taxon>Pentapetalae</taxon>
        <taxon>rosids</taxon>
        <taxon>Vitales</taxon>
        <taxon>Vitaceae</taxon>
        <taxon>Viteae</taxon>
        <taxon>Vitis</taxon>
    </lineage>
</organism>
<dbReference type="GO" id="GO:0004497">
    <property type="term" value="F:monooxygenase activity"/>
    <property type="evidence" value="ECO:0007669"/>
    <property type="project" value="UniProtKB-KW"/>
</dbReference>
<dbReference type="eggNOG" id="KOG0157">
    <property type="taxonomic scope" value="Eukaryota"/>
</dbReference>
<dbReference type="GO" id="GO:0016705">
    <property type="term" value="F:oxidoreductase activity, acting on paired donors, with incorporation or reduction of molecular oxygen"/>
    <property type="evidence" value="ECO:0007669"/>
    <property type="project" value="InterPro"/>
</dbReference>
<reference evidence="10" key="1">
    <citation type="journal article" date="2007" name="Nature">
        <title>The grapevine genome sequence suggests ancestral hexaploidization in major angiosperm phyla.</title>
        <authorList>
            <consortium name="The French-Italian Public Consortium for Grapevine Genome Characterization."/>
            <person name="Jaillon O."/>
            <person name="Aury J.-M."/>
            <person name="Noel B."/>
            <person name="Policriti A."/>
            <person name="Clepet C."/>
            <person name="Casagrande A."/>
            <person name="Choisne N."/>
            <person name="Aubourg S."/>
            <person name="Vitulo N."/>
            <person name="Jubin C."/>
            <person name="Vezzi A."/>
            <person name="Legeai F."/>
            <person name="Hugueney P."/>
            <person name="Dasilva C."/>
            <person name="Horner D."/>
            <person name="Mica E."/>
            <person name="Jublot D."/>
            <person name="Poulain J."/>
            <person name="Bruyere C."/>
            <person name="Billault A."/>
            <person name="Segurens B."/>
            <person name="Gouyvenoux M."/>
            <person name="Ugarte E."/>
            <person name="Cattonaro F."/>
            <person name="Anthouard V."/>
            <person name="Vico V."/>
            <person name="Del Fabbro C."/>
            <person name="Alaux M."/>
            <person name="Di Gaspero G."/>
            <person name="Dumas V."/>
            <person name="Felice N."/>
            <person name="Paillard S."/>
            <person name="Juman I."/>
            <person name="Moroldo M."/>
            <person name="Scalabrin S."/>
            <person name="Canaguier A."/>
            <person name="Le Clainche I."/>
            <person name="Malacrida G."/>
            <person name="Durand E."/>
            <person name="Pesole G."/>
            <person name="Laucou V."/>
            <person name="Chatelet P."/>
            <person name="Merdinoglu D."/>
            <person name="Delledonne M."/>
            <person name="Pezzotti M."/>
            <person name="Lecharny A."/>
            <person name="Scarpelli C."/>
            <person name="Artiguenave F."/>
            <person name="Pe M.E."/>
            <person name="Valle G."/>
            <person name="Morgante M."/>
            <person name="Caboche M."/>
            <person name="Adam-Blondon A.-F."/>
            <person name="Weissenbach J."/>
            <person name="Quetier F."/>
            <person name="Wincker P."/>
        </authorList>
    </citation>
    <scope>NUCLEOTIDE SEQUENCE [LARGE SCALE GENOMIC DNA]</scope>
    <source>
        <strain evidence="10">cv. Pinot noir / PN40024</strain>
    </source>
</reference>
<keyword evidence="6" id="KW-0408">Iron</keyword>
<evidence type="ECO:0000256" key="2">
    <source>
        <dbReference type="ARBA" id="ARBA00010617"/>
    </source>
</evidence>
<keyword evidence="3" id="KW-0349">Heme</keyword>
<comment type="similarity">
    <text evidence="2">Belongs to the cytochrome P450 family.</text>
</comment>
<dbReference type="InterPro" id="IPR036396">
    <property type="entry name" value="Cyt_P450_sf"/>
</dbReference>
<accession>F6HR99</accession>
<keyword evidence="10" id="KW-1185">Reference proteome</keyword>
<evidence type="ECO:0000313" key="10">
    <source>
        <dbReference type="Proteomes" id="UP000009183"/>
    </source>
</evidence>
<evidence type="ECO:0000256" key="5">
    <source>
        <dbReference type="ARBA" id="ARBA00023002"/>
    </source>
</evidence>
<dbReference type="GO" id="GO:0005506">
    <property type="term" value="F:iron ion binding"/>
    <property type="evidence" value="ECO:0007669"/>
    <property type="project" value="InterPro"/>
</dbReference>
<dbReference type="SUPFAM" id="SSF48264">
    <property type="entry name" value="Cytochrome P450"/>
    <property type="match status" value="1"/>
</dbReference>
<evidence type="ECO:0000256" key="1">
    <source>
        <dbReference type="ARBA" id="ARBA00001971"/>
    </source>
</evidence>
<gene>
    <name evidence="9" type="ordered locus">VIT_03s0110g00100</name>
</gene>
<evidence type="ECO:0000256" key="7">
    <source>
        <dbReference type="ARBA" id="ARBA00023033"/>
    </source>
</evidence>
<comment type="cofactor">
    <cofactor evidence="1">
        <name>heme</name>
        <dbReference type="ChEBI" id="CHEBI:30413"/>
    </cofactor>
</comment>
<keyword evidence="5" id="KW-0560">Oxidoreductase</keyword>
<sequence>MNDWEGLEHRLKQIYESVKSLPDEESEVPAFQVHEQGRSEENEEEKDPVNVLKAVGEGIFNSDGETWRFQRKTAALEFTTRTLRQAMARRVTRAIGKDPQTLAPGLPENSFATAFDRATEATLQHFILPVGSIRKNFKFDCVYEPRDDQVDVIADALLMVISVLNG</sequence>
<dbReference type="Gene3D" id="1.10.630.10">
    <property type="entry name" value="Cytochrome P450"/>
    <property type="match status" value="1"/>
</dbReference>
<dbReference type="HOGENOM" id="CLU_1605672_0_0_1"/>
<feature type="region of interest" description="Disordered" evidence="8">
    <location>
        <begin position="21"/>
        <end position="49"/>
    </location>
</feature>